<evidence type="ECO:0000313" key="4">
    <source>
        <dbReference type="Proteomes" id="UP000037392"/>
    </source>
</evidence>
<dbReference type="EMBL" id="ADLK01000029">
    <property type="protein sequence ID" value="KMW16747.1"/>
    <property type="molecule type" value="Genomic_DNA"/>
</dbReference>
<organism evidence="3 4">
    <name type="scientific">[Clostridium] citroniae WAL-19142</name>
    <dbReference type="NCBI Taxonomy" id="742734"/>
    <lineage>
        <taxon>Bacteria</taxon>
        <taxon>Bacillati</taxon>
        <taxon>Bacillota</taxon>
        <taxon>Clostridia</taxon>
        <taxon>Lachnospirales</taxon>
        <taxon>Lachnospiraceae</taxon>
        <taxon>Enterocloster</taxon>
    </lineage>
</organism>
<dbReference type="AlphaFoldDB" id="A0A0J9BUT0"/>
<proteinExistence type="predicted"/>
<dbReference type="PATRIC" id="fig|742734.4.peg.4552"/>
<name>A0A0J9BUT0_9FIRM</name>
<feature type="compositionally biased region" description="Basic and acidic residues" evidence="1">
    <location>
        <begin position="103"/>
        <end position="112"/>
    </location>
</feature>
<reference evidence="3 4" key="1">
    <citation type="submission" date="2011-04" db="EMBL/GenBank/DDBJ databases">
        <title>The Genome Sequence of Clostridium citroniae WAL-19142.</title>
        <authorList>
            <consortium name="The Broad Institute Genome Sequencing Platform"/>
            <person name="Earl A."/>
            <person name="Ward D."/>
            <person name="Feldgarden M."/>
            <person name="Gevers D."/>
            <person name="Warren Y.A."/>
            <person name="Tyrrell K.L."/>
            <person name="Citron D.M."/>
            <person name="Goldstein E.J."/>
            <person name="Daigneault M."/>
            <person name="Allen-Vercoe E."/>
            <person name="Young S.K."/>
            <person name="Zeng Q."/>
            <person name="Gargeya S."/>
            <person name="Fitzgerald M."/>
            <person name="Haas B."/>
            <person name="Abouelleil A."/>
            <person name="Alvarado L."/>
            <person name="Arachchi H.M."/>
            <person name="Berlin A."/>
            <person name="Brown A."/>
            <person name="Chapman S.B."/>
            <person name="Chen Z."/>
            <person name="Dunbar C."/>
            <person name="Freedman E."/>
            <person name="Gearin G."/>
            <person name="Gellesch M."/>
            <person name="Goldberg J."/>
            <person name="Griggs A."/>
            <person name="Gujja S."/>
            <person name="Heilman E.R."/>
            <person name="Heiman D."/>
            <person name="Howarth C."/>
            <person name="Larson L."/>
            <person name="Lui A."/>
            <person name="MacDonald P.J."/>
            <person name="Mehta T."/>
            <person name="Montmayeur A."/>
            <person name="Murphy C."/>
            <person name="Neiman D."/>
            <person name="Pearson M."/>
            <person name="Priest M."/>
            <person name="Roberts A."/>
            <person name="Saif S."/>
            <person name="Shea T."/>
            <person name="Shenoy N."/>
            <person name="Sisk P."/>
            <person name="Stolte C."/>
            <person name="Sykes S."/>
            <person name="White J."/>
            <person name="Yandava C."/>
            <person name="Wortman J."/>
            <person name="Nusbaum C."/>
            <person name="Birren B."/>
        </authorList>
    </citation>
    <scope>NUCLEOTIDE SEQUENCE [LARGE SCALE GENOMIC DNA]</scope>
    <source>
        <strain evidence="3 4">WAL-19142</strain>
    </source>
</reference>
<feature type="domain" description="YdbS-like PH" evidence="2">
    <location>
        <begin position="20"/>
        <end position="97"/>
    </location>
</feature>
<evidence type="ECO:0000313" key="3">
    <source>
        <dbReference type="EMBL" id="KMW16747.1"/>
    </source>
</evidence>
<feature type="compositionally biased region" description="Acidic residues" evidence="1">
    <location>
        <begin position="122"/>
        <end position="136"/>
    </location>
</feature>
<dbReference type="InterPro" id="IPR005182">
    <property type="entry name" value="YdbS-like_PH"/>
</dbReference>
<evidence type="ECO:0000256" key="1">
    <source>
        <dbReference type="SAM" id="MobiDB-lite"/>
    </source>
</evidence>
<feature type="region of interest" description="Disordered" evidence="1">
    <location>
        <begin position="103"/>
        <end position="136"/>
    </location>
</feature>
<dbReference type="GeneID" id="93161387"/>
<dbReference type="RefSeq" id="WP_045093301.1">
    <property type="nucleotide sequence ID" value="NZ_KQ235881.1"/>
</dbReference>
<dbReference type="OrthoDB" id="9790842at2"/>
<comment type="caution">
    <text evidence="3">The sequence shown here is derived from an EMBL/GenBank/DDBJ whole genome shotgun (WGS) entry which is preliminary data.</text>
</comment>
<accession>A0A0J9BUT0</accession>
<protein>
    <recommendedName>
        <fullName evidence="2">YdbS-like PH domain-containing protein</fullName>
    </recommendedName>
</protein>
<dbReference type="Proteomes" id="UP000037392">
    <property type="component" value="Unassembled WGS sequence"/>
</dbReference>
<sequence>MKRDDLVWRDRKRNWLGLPWTFTVYGLTEDRLFIKSGMLNIHEDEVRLYRILDLSLRRSFWQRIVGLGTIHVDSSDKTMKAFDIHNIRNCEAVKEQLSQLVEQERDNKRVSSREFMGGYEGDGNDESEFDEPDGHY</sequence>
<evidence type="ECO:0000259" key="2">
    <source>
        <dbReference type="Pfam" id="PF03703"/>
    </source>
</evidence>
<dbReference type="Pfam" id="PF03703">
    <property type="entry name" value="bPH_2"/>
    <property type="match status" value="1"/>
</dbReference>
<gene>
    <name evidence="3" type="ORF">HMPREF9470_04247</name>
</gene>